<name>A0ABS8UIJ4_DATST</name>
<proteinExistence type="predicted"/>
<evidence type="ECO:0000256" key="1">
    <source>
        <dbReference type="SAM" id="MobiDB-lite"/>
    </source>
</evidence>
<reference evidence="2 3" key="1">
    <citation type="journal article" date="2021" name="BMC Genomics">
        <title>Datura genome reveals duplications of psychoactive alkaloid biosynthetic genes and high mutation rate following tissue culture.</title>
        <authorList>
            <person name="Rajewski A."/>
            <person name="Carter-House D."/>
            <person name="Stajich J."/>
            <person name="Litt A."/>
        </authorList>
    </citation>
    <scope>NUCLEOTIDE SEQUENCE [LARGE SCALE GENOMIC DNA]</scope>
    <source>
        <strain evidence="2">AR-01</strain>
    </source>
</reference>
<accession>A0ABS8UIJ4</accession>
<evidence type="ECO:0000313" key="2">
    <source>
        <dbReference type="EMBL" id="MCD9558644.1"/>
    </source>
</evidence>
<comment type="caution">
    <text evidence="2">The sequence shown here is derived from an EMBL/GenBank/DDBJ whole genome shotgun (WGS) entry which is preliminary data.</text>
</comment>
<feature type="non-terminal residue" evidence="2">
    <location>
        <position position="60"/>
    </location>
</feature>
<keyword evidence="3" id="KW-1185">Reference proteome</keyword>
<organism evidence="2 3">
    <name type="scientific">Datura stramonium</name>
    <name type="common">Jimsonweed</name>
    <name type="synonym">Common thornapple</name>
    <dbReference type="NCBI Taxonomy" id="4076"/>
    <lineage>
        <taxon>Eukaryota</taxon>
        <taxon>Viridiplantae</taxon>
        <taxon>Streptophyta</taxon>
        <taxon>Embryophyta</taxon>
        <taxon>Tracheophyta</taxon>
        <taxon>Spermatophyta</taxon>
        <taxon>Magnoliopsida</taxon>
        <taxon>eudicotyledons</taxon>
        <taxon>Gunneridae</taxon>
        <taxon>Pentapetalae</taxon>
        <taxon>asterids</taxon>
        <taxon>lamiids</taxon>
        <taxon>Solanales</taxon>
        <taxon>Solanaceae</taxon>
        <taxon>Solanoideae</taxon>
        <taxon>Datureae</taxon>
        <taxon>Datura</taxon>
    </lineage>
</organism>
<protein>
    <submittedName>
        <fullName evidence="2">Uncharacterized protein</fullName>
    </submittedName>
</protein>
<feature type="region of interest" description="Disordered" evidence="1">
    <location>
        <begin position="1"/>
        <end position="27"/>
    </location>
</feature>
<dbReference type="Proteomes" id="UP000823775">
    <property type="component" value="Unassembled WGS sequence"/>
</dbReference>
<gene>
    <name evidence="2" type="ORF">HAX54_016169</name>
</gene>
<feature type="non-terminal residue" evidence="2">
    <location>
        <position position="1"/>
    </location>
</feature>
<evidence type="ECO:0000313" key="3">
    <source>
        <dbReference type="Proteomes" id="UP000823775"/>
    </source>
</evidence>
<feature type="compositionally biased region" description="Basic and acidic residues" evidence="1">
    <location>
        <begin position="1"/>
        <end position="12"/>
    </location>
</feature>
<dbReference type="EMBL" id="JACEIK010002040">
    <property type="protein sequence ID" value="MCD9558644.1"/>
    <property type="molecule type" value="Genomic_DNA"/>
</dbReference>
<sequence length="60" mass="6644">RGSCEGHIEFHQARPRGPSRVPSDCGHEGHSEFYQIEAVRAVLSYSTLTTNSSQTIEVDI</sequence>